<dbReference type="Proteomes" id="UP000477488">
    <property type="component" value="Unassembled WGS sequence"/>
</dbReference>
<dbReference type="Gene3D" id="1.10.357.10">
    <property type="entry name" value="Tetracycline Repressor, domain 2"/>
    <property type="match status" value="1"/>
</dbReference>
<proteinExistence type="predicted"/>
<feature type="region of interest" description="Disordered" evidence="5">
    <location>
        <begin position="1"/>
        <end position="22"/>
    </location>
</feature>
<keyword evidence="1" id="KW-0805">Transcription regulation</keyword>
<feature type="compositionally biased region" description="Basic residues" evidence="5">
    <location>
        <begin position="1"/>
        <end position="10"/>
    </location>
</feature>
<keyword evidence="2 4" id="KW-0238">DNA-binding</keyword>
<dbReference type="GO" id="GO:0000976">
    <property type="term" value="F:transcription cis-regulatory region binding"/>
    <property type="evidence" value="ECO:0007669"/>
    <property type="project" value="TreeGrafter"/>
</dbReference>
<dbReference type="PANTHER" id="PTHR30055:SF234">
    <property type="entry name" value="HTH-TYPE TRANSCRIPTIONAL REGULATOR BETI"/>
    <property type="match status" value="1"/>
</dbReference>
<dbReference type="InterPro" id="IPR009057">
    <property type="entry name" value="Homeodomain-like_sf"/>
</dbReference>
<dbReference type="PRINTS" id="PR00455">
    <property type="entry name" value="HTHTETR"/>
</dbReference>
<feature type="DNA-binding region" description="H-T-H motif" evidence="4">
    <location>
        <begin position="43"/>
        <end position="62"/>
    </location>
</feature>
<feature type="domain" description="HTH tetR-type" evidence="7">
    <location>
        <begin position="20"/>
        <end position="80"/>
    </location>
</feature>
<keyword evidence="6" id="KW-1133">Transmembrane helix</keyword>
<accession>A0A6L5XIS4</accession>
<reference evidence="8 9" key="1">
    <citation type="submission" date="2019-09" db="EMBL/GenBank/DDBJ databases">
        <title>In-depth cultivation of the pig gut microbiome towards novel bacterial diversity and tailored functional studies.</title>
        <authorList>
            <person name="Wylensek D."/>
            <person name="Hitch T.C.A."/>
            <person name="Clavel T."/>
        </authorList>
    </citation>
    <scope>NUCLEOTIDE SEQUENCE [LARGE SCALE GENOMIC DNA]</scope>
    <source>
        <strain evidence="8 9">PG-178-WT-4</strain>
    </source>
</reference>
<keyword evidence="3" id="KW-0804">Transcription</keyword>
<dbReference type="InterPro" id="IPR050109">
    <property type="entry name" value="HTH-type_TetR-like_transc_reg"/>
</dbReference>
<dbReference type="AlphaFoldDB" id="A0A6L5XIS4"/>
<dbReference type="GO" id="GO:0003700">
    <property type="term" value="F:DNA-binding transcription factor activity"/>
    <property type="evidence" value="ECO:0007669"/>
    <property type="project" value="TreeGrafter"/>
</dbReference>
<dbReference type="InterPro" id="IPR001647">
    <property type="entry name" value="HTH_TetR"/>
</dbReference>
<name>A0A6L5XIS4_9BACT</name>
<gene>
    <name evidence="8" type="ORF">FYJ44_03380</name>
</gene>
<dbReference type="SUPFAM" id="SSF46689">
    <property type="entry name" value="Homeodomain-like"/>
    <property type="match status" value="1"/>
</dbReference>
<evidence type="ECO:0000313" key="9">
    <source>
        <dbReference type="Proteomes" id="UP000477488"/>
    </source>
</evidence>
<dbReference type="PANTHER" id="PTHR30055">
    <property type="entry name" value="HTH-TYPE TRANSCRIPTIONAL REGULATOR RUTR"/>
    <property type="match status" value="1"/>
</dbReference>
<organism evidence="8 9">
    <name type="scientific">Desulfovibrio porci</name>
    <dbReference type="NCBI Taxonomy" id="2605782"/>
    <lineage>
        <taxon>Bacteria</taxon>
        <taxon>Pseudomonadati</taxon>
        <taxon>Thermodesulfobacteriota</taxon>
        <taxon>Desulfovibrionia</taxon>
        <taxon>Desulfovibrionales</taxon>
        <taxon>Desulfovibrionaceae</taxon>
        <taxon>Desulfovibrio</taxon>
    </lineage>
</organism>
<sequence>MKQTAKKYGPHGRPPAGKNGDKREHILDSALNLFAGQGIAGTTIAQVAKAAGVTPAMVHYYFTNREGLLDAIVAERLAPVIAYIWADISEKTLNDPRRVVTELVDRLLETVGRMPQLPFLWSREVLHAGGLLRRRVMSLIPVERFETLSRYLSGAQREGLLNARAAPALVFISVLGVIMLPLAAQDILGRTSAGSALNRETLRRHVLALLLDGLCPQPEPEAKP</sequence>
<dbReference type="PROSITE" id="PS50977">
    <property type="entry name" value="HTH_TETR_2"/>
    <property type="match status" value="1"/>
</dbReference>
<evidence type="ECO:0000256" key="1">
    <source>
        <dbReference type="ARBA" id="ARBA00023015"/>
    </source>
</evidence>
<evidence type="ECO:0000313" key="8">
    <source>
        <dbReference type="EMBL" id="MSS27103.1"/>
    </source>
</evidence>
<dbReference type="InterPro" id="IPR036271">
    <property type="entry name" value="Tet_transcr_reg_TetR-rel_C_sf"/>
</dbReference>
<evidence type="ECO:0000256" key="6">
    <source>
        <dbReference type="SAM" id="Phobius"/>
    </source>
</evidence>
<keyword evidence="6" id="KW-0812">Transmembrane</keyword>
<keyword evidence="9" id="KW-1185">Reference proteome</keyword>
<evidence type="ECO:0000256" key="4">
    <source>
        <dbReference type="PROSITE-ProRule" id="PRU00335"/>
    </source>
</evidence>
<keyword evidence="6" id="KW-0472">Membrane</keyword>
<evidence type="ECO:0000256" key="2">
    <source>
        <dbReference type="ARBA" id="ARBA00023125"/>
    </source>
</evidence>
<protein>
    <submittedName>
        <fullName evidence="8">TetR/AcrR family transcriptional regulator</fullName>
    </submittedName>
</protein>
<comment type="caution">
    <text evidence="8">The sequence shown here is derived from an EMBL/GenBank/DDBJ whole genome shotgun (WGS) entry which is preliminary data.</text>
</comment>
<evidence type="ECO:0000256" key="5">
    <source>
        <dbReference type="SAM" id="MobiDB-lite"/>
    </source>
</evidence>
<feature type="transmembrane region" description="Helical" evidence="6">
    <location>
        <begin position="165"/>
        <end position="184"/>
    </location>
</feature>
<evidence type="ECO:0000256" key="3">
    <source>
        <dbReference type="ARBA" id="ARBA00023163"/>
    </source>
</evidence>
<evidence type="ECO:0000259" key="7">
    <source>
        <dbReference type="PROSITE" id="PS50977"/>
    </source>
</evidence>
<dbReference type="EMBL" id="VUMH01000002">
    <property type="protein sequence ID" value="MSS27103.1"/>
    <property type="molecule type" value="Genomic_DNA"/>
</dbReference>
<dbReference type="RefSeq" id="WP_154509148.1">
    <property type="nucleotide sequence ID" value="NZ_JAXELC010000022.1"/>
</dbReference>
<dbReference type="SUPFAM" id="SSF48498">
    <property type="entry name" value="Tetracyclin repressor-like, C-terminal domain"/>
    <property type="match status" value="1"/>
</dbReference>
<dbReference type="Pfam" id="PF00440">
    <property type="entry name" value="TetR_N"/>
    <property type="match status" value="1"/>
</dbReference>